<evidence type="ECO:0000256" key="7">
    <source>
        <dbReference type="ARBA" id="ARBA00023077"/>
    </source>
</evidence>
<evidence type="ECO:0000256" key="5">
    <source>
        <dbReference type="ARBA" id="ARBA00022729"/>
    </source>
</evidence>
<feature type="chain" id="PRO_5018118108" evidence="12">
    <location>
        <begin position="22"/>
        <end position="663"/>
    </location>
</feature>
<dbReference type="GO" id="GO:0006811">
    <property type="term" value="P:monoatomic ion transport"/>
    <property type="evidence" value="ECO:0007669"/>
    <property type="project" value="UniProtKB-KW"/>
</dbReference>
<dbReference type="EMBL" id="RPDH01000002">
    <property type="protein sequence ID" value="RPE09182.1"/>
    <property type="molecule type" value="Genomic_DNA"/>
</dbReference>
<keyword evidence="2 10" id="KW-0813">Transport</keyword>
<comment type="caution">
    <text evidence="15">The sequence shown here is derived from an EMBL/GenBank/DDBJ whole genome shotgun (WGS) entry which is preliminary data.</text>
</comment>
<evidence type="ECO:0000256" key="9">
    <source>
        <dbReference type="ARBA" id="ARBA00023237"/>
    </source>
</evidence>
<dbReference type="Pfam" id="PF00593">
    <property type="entry name" value="TonB_dep_Rec_b-barrel"/>
    <property type="match status" value="1"/>
</dbReference>
<dbReference type="Proteomes" id="UP000278351">
    <property type="component" value="Unassembled WGS sequence"/>
</dbReference>
<gene>
    <name evidence="15" type="ORF">EGT74_19435</name>
</gene>
<dbReference type="Gene3D" id="2.40.170.20">
    <property type="entry name" value="TonB-dependent receptor, beta-barrel domain"/>
    <property type="match status" value="1"/>
</dbReference>
<dbReference type="AlphaFoldDB" id="A0A3N4PKH6"/>
<reference evidence="15 16" key="1">
    <citation type="submission" date="2018-11" db="EMBL/GenBank/DDBJ databases">
        <title>Chitinophaga lutea sp.nov., isolate from arsenic contaminated soil.</title>
        <authorList>
            <person name="Zong Y."/>
        </authorList>
    </citation>
    <scope>NUCLEOTIDE SEQUENCE [LARGE SCALE GENOMIC DNA]</scope>
    <source>
        <strain evidence="15 16">ZY74</strain>
    </source>
</reference>
<accession>A0A3N4PKH6</accession>
<sequence>MSMTKRLLTLSALLAAMHAQAQDSTATRALDEVVVTATKYPKKTSETGKVISVITREQLDRSGGKDLSQLLNEQTGLSVSGANSNPGKDKSIFLRGAKSDYTLIMIDGAPVYDASGSSSNFDFRLMPVENIERIEILKGSQSTLYGSDAVAGVINIITRQGDSRKIIAPFASAAYGSYNTRKLNAGLNGSADFFNYNVGFTHYKTDGFSESTDKNNTGKFDKDGYEQNAFMANLGFRVKNVAKITPFLRYTKYNGRLDADAFTDDKDYTYNLSNLQTGVRNELTLGKVKLNLLYNFTATKRNYLNDSLIRESAFDGYSKGFYEGKEHFLDAYVHVPVLPALSFTGGIDYRSGLTDVKTSGVYKYEMGGVVYSGEYAGAIHSDSAKQNQTGVYGAFTYAAKGLNIEAGGRFNHHSVYGNNGVFNINPSYLINRQFKVFANISTAYKVPTLYQMHSEYKNPFTSLNPEKAITYEAGLQYYSTTNLVNVRTAVFKRDVKDGIAFYTDPNTFRSYYINQDKQNDWGFEIEPTFNFRDKGQLILSYAFVDGEVTTKKGEKDTSYFNLIRRPKSIFNATANYNITKNLFVSIGVQSFGKRSDLDFSTAPASVVSLKAYTLLNAYVEYRFFNNQLRVFADAKNLTDVDYTEVYGYNAQGINVQGGFRFSL</sequence>
<evidence type="ECO:0000256" key="6">
    <source>
        <dbReference type="ARBA" id="ARBA00023065"/>
    </source>
</evidence>
<dbReference type="GO" id="GO:0009279">
    <property type="term" value="C:cell outer membrane"/>
    <property type="evidence" value="ECO:0007669"/>
    <property type="project" value="UniProtKB-SubCell"/>
</dbReference>
<keyword evidence="5 12" id="KW-0732">Signal</keyword>
<evidence type="ECO:0000256" key="2">
    <source>
        <dbReference type="ARBA" id="ARBA00022448"/>
    </source>
</evidence>
<evidence type="ECO:0000256" key="12">
    <source>
        <dbReference type="SAM" id="SignalP"/>
    </source>
</evidence>
<name>A0A3N4PKH6_9BACT</name>
<keyword evidence="3 10" id="KW-1134">Transmembrane beta strand</keyword>
<keyword evidence="15" id="KW-0675">Receptor</keyword>
<feature type="signal peptide" evidence="12">
    <location>
        <begin position="1"/>
        <end position="21"/>
    </location>
</feature>
<dbReference type="InterPro" id="IPR000531">
    <property type="entry name" value="Beta-barrel_TonB"/>
</dbReference>
<keyword evidence="8 10" id="KW-0472">Membrane</keyword>
<keyword evidence="6" id="KW-0406">Ion transport</keyword>
<evidence type="ECO:0000313" key="16">
    <source>
        <dbReference type="Proteomes" id="UP000278351"/>
    </source>
</evidence>
<keyword evidence="7 11" id="KW-0798">TonB box</keyword>
<evidence type="ECO:0000259" key="13">
    <source>
        <dbReference type="Pfam" id="PF00593"/>
    </source>
</evidence>
<keyword evidence="9 10" id="KW-0998">Cell outer membrane</keyword>
<evidence type="ECO:0000313" key="15">
    <source>
        <dbReference type="EMBL" id="RPE09182.1"/>
    </source>
</evidence>
<evidence type="ECO:0000256" key="4">
    <source>
        <dbReference type="ARBA" id="ARBA00022692"/>
    </source>
</evidence>
<dbReference type="InterPro" id="IPR037066">
    <property type="entry name" value="Plug_dom_sf"/>
</dbReference>
<evidence type="ECO:0000256" key="1">
    <source>
        <dbReference type="ARBA" id="ARBA00004571"/>
    </source>
</evidence>
<evidence type="ECO:0000256" key="10">
    <source>
        <dbReference type="PROSITE-ProRule" id="PRU01360"/>
    </source>
</evidence>
<dbReference type="SUPFAM" id="SSF56935">
    <property type="entry name" value="Porins"/>
    <property type="match status" value="1"/>
</dbReference>
<protein>
    <submittedName>
        <fullName evidence="15">TonB-dependent receptor</fullName>
    </submittedName>
</protein>
<comment type="similarity">
    <text evidence="10 11">Belongs to the TonB-dependent receptor family.</text>
</comment>
<keyword evidence="4 10" id="KW-0812">Transmembrane</keyword>
<dbReference type="InterPro" id="IPR012910">
    <property type="entry name" value="Plug_dom"/>
</dbReference>
<proteinExistence type="inferred from homology"/>
<organism evidence="15 16">
    <name type="scientific">Chitinophaga lutea</name>
    <dbReference type="NCBI Taxonomy" id="2488634"/>
    <lineage>
        <taxon>Bacteria</taxon>
        <taxon>Pseudomonadati</taxon>
        <taxon>Bacteroidota</taxon>
        <taxon>Chitinophagia</taxon>
        <taxon>Chitinophagales</taxon>
        <taxon>Chitinophagaceae</taxon>
        <taxon>Chitinophaga</taxon>
    </lineage>
</organism>
<evidence type="ECO:0000259" key="14">
    <source>
        <dbReference type="Pfam" id="PF07715"/>
    </source>
</evidence>
<keyword evidence="16" id="KW-1185">Reference proteome</keyword>
<evidence type="ECO:0000256" key="8">
    <source>
        <dbReference type="ARBA" id="ARBA00023136"/>
    </source>
</evidence>
<dbReference type="GO" id="GO:0015889">
    <property type="term" value="P:cobalamin transport"/>
    <property type="evidence" value="ECO:0007669"/>
    <property type="project" value="TreeGrafter"/>
</dbReference>
<dbReference type="Gene3D" id="2.170.130.10">
    <property type="entry name" value="TonB-dependent receptor, plug domain"/>
    <property type="match status" value="1"/>
</dbReference>
<evidence type="ECO:0000256" key="3">
    <source>
        <dbReference type="ARBA" id="ARBA00022452"/>
    </source>
</evidence>
<dbReference type="PANTHER" id="PTHR30069">
    <property type="entry name" value="TONB-DEPENDENT OUTER MEMBRANE RECEPTOR"/>
    <property type="match status" value="1"/>
</dbReference>
<dbReference type="InterPro" id="IPR036942">
    <property type="entry name" value="Beta-barrel_TonB_sf"/>
</dbReference>
<feature type="domain" description="TonB-dependent receptor-like beta-barrel" evidence="13">
    <location>
        <begin position="210"/>
        <end position="637"/>
    </location>
</feature>
<dbReference type="Pfam" id="PF07715">
    <property type="entry name" value="Plug"/>
    <property type="match status" value="1"/>
</dbReference>
<dbReference type="PANTHER" id="PTHR30069:SF53">
    <property type="entry name" value="COLICIN I RECEPTOR-RELATED"/>
    <property type="match status" value="1"/>
</dbReference>
<dbReference type="PROSITE" id="PS52016">
    <property type="entry name" value="TONB_DEPENDENT_REC_3"/>
    <property type="match status" value="1"/>
</dbReference>
<feature type="domain" description="TonB-dependent receptor plug" evidence="14">
    <location>
        <begin position="45"/>
        <end position="153"/>
    </location>
</feature>
<dbReference type="CDD" id="cd01347">
    <property type="entry name" value="ligand_gated_channel"/>
    <property type="match status" value="1"/>
</dbReference>
<dbReference type="InterPro" id="IPR039426">
    <property type="entry name" value="TonB-dep_rcpt-like"/>
</dbReference>
<comment type="subcellular location">
    <subcellularLocation>
        <location evidence="1 10">Cell outer membrane</location>
        <topology evidence="1 10">Multi-pass membrane protein</topology>
    </subcellularLocation>
</comment>
<evidence type="ECO:0000256" key="11">
    <source>
        <dbReference type="RuleBase" id="RU003357"/>
    </source>
</evidence>